<keyword evidence="6" id="KW-0966">Cell projection</keyword>
<dbReference type="OrthoDB" id="9796789at2"/>
<evidence type="ECO:0000256" key="2">
    <source>
        <dbReference type="ARBA" id="ARBA00023143"/>
    </source>
</evidence>
<dbReference type="STRING" id="1121457.SAMN02745161_1794"/>
<dbReference type="Pfam" id="PF00700">
    <property type="entry name" value="Flagellin_C"/>
    <property type="match status" value="1"/>
</dbReference>
<keyword evidence="6" id="KW-0969">Cilium</keyword>
<keyword evidence="6" id="KW-0282">Flagellum</keyword>
<dbReference type="Gene3D" id="6.10.10.10">
    <property type="entry name" value="Flagellar export chaperone, C-terminal domain"/>
    <property type="match status" value="1"/>
</dbReference>
<proteinExistence type="inferred from homology"/>
<feature type="domain" description="Flagellin N-terminal" evidence="4">
    <location>
        <begin position="5"/>
        <end position="141"/>
    </location>
</feature>
<evidence type="ECO:0000259" key="5">
    <source>
        <dbReference type="Pfam" id="PF00700"/>
    </source>
</evidence>
<dbReference type="EMBL" id="FSRG01000005">
    <property type="protein sequence ID" value="SIO10868.1"/>
    <property type="molecule type" value="Genomic_DNA"/>
</dbReference>
<evidence type="ECO:0000313" key="6">
    <source>
        <dbReference type="EMBL" id="SIO10868.1"/>
    </source>
</evidence>
<organism evidence="6 7">
    <name type="scientific">Halodesulfovibrio marinisediminis DSM 17456</name>
    <dbReference type="NCBI Taxonomy" id="1121457"/>
    <lineage>
        <taxon>Bacteria</taxon>
        <taxon>Pseudomonadati</taxon>
        <taxon>Thermodesulfobacteriota</taxon>
        <taxon>Desulfovibrionia</taxon>
        <taxon>Desulfovibrionales</taxon>
        <taxon>Desulfovibrionaceae</taxon>
        <taxon>Halodesulfovibrio</taxon>
    </lineage>
</organism>
<name>A0A1N6GTN2_9BACT</name>
<evidence type="ECO:0000256" key="1">
    <source>
        <dbReference type="ARBA" id="ARBA00005709"/>
    </source>
</evidence>
<comment type="function">
    <text evidence="3">Flagellin is the subunit protein which polymerizes to form the filaments of bacterial flagella.</text>
</comment>
<comment type="subcellular location">
    <subcellularLocation>
        <location evidence="3">Secreted</location>
    </subcellularLocation>
    <subcellularLocation>
        <location evidence="3">Bacterial flagellum</location>
    </subcellularLocation>
</comment>
<dbReference type="PANTHER" id="PTHR42792:SF2">
    <property type="entry name" value="FLAGELLIN"/>
    <property type="match status" value="1"/>
</dbReference>
<dbReference type="GO" id="GO:0005576">
    <property type="term" value="C:extracellular region"/>
    <property type="evidence" value="ECO:0007669"/>
    <property type="project" value="UniProtKB-SubCell"/>
</dbReference>
<dbReference type="GO" id="GO:0009288">
    <property type="term" value="C:bacterial-type flagellum"/>
    <property type="evidence" value="ECO:0007669"/>
    <property type="project" value="UniProtKB-SubCell"/>
</dbReference>
<dbReference type="InterPro" id="IPR001029">
    <property type="entry name" value="Flagellin_N"/>
</dbReference>
<feature type="domain" description="Flagellin C-terminal" evidence="5">
    <location>
        <begin position="486"/>
        <end position="570"/>
    </location>
</feature>
<evidence type="ECO:0000256" key="3">
    <source>
        <dbReference type="RuleBase" id="RU362073"/>
    </source>
</evidence>
<dbReference type="PANTHER" id="PTHR42792">
    <property type="entry name" value="FLAGELLIN"/>
    <property type="match status" value="1"/>
</dbReference>
<dbReference type="InterPro" id="IPR001492">
    <property type="entry name" value="Flagellin"/>
</dbReference>
<dbReference type="SUPFAM" id="SSF64518">
    <property type="entry name" value="Phase 1 flagellin"/>
    <property type="match status" value="1"/>
</dbReference>
<sequence>MSLIINNNSMANTAARNLNTAYADLTKSTERLSSGMRINSAADDAAGLAVREMMRAQVTTLNQGIRNANDAISMIQTADGALSVIDEKLIRMNELAEQAATGTYTDEQRAIIDQEYQSMADEITRISDSTDFNGTNLLDGSLDEGVEYIDGDGQPQTGSSMTIHFGTGNDADEDKYSINIEDVSADALGLGSGSLDYKIDADGFATTQDGKDIYQNSDGEIYIDGTDPTMDAAKLAAQGYSQVQLKERVVADSAEEQQAIDDLVASGEVTIGTAHTAAMGGADTAITFDGASLNTSFDADGNLVYNVGGAANTEIQADTGMLLVDGNAMYATIDADGTVTLNQSTSATVPEAGYPVIVGANGDLTVNIGGEDKHLLTSTASDGSAQYFIEDESAEIPAGSSVMNIAQDAVDQGFAINSDGSANLGAAAVNINGGSYELAGGTAANFAMSVSMIPDDEVAAFEKELGKTEQYAGSSIATQEGAQAALDAIGKAIEMKDKNRANLGAYENRLEATISNLEIQAENLGAAESRISDVDVATEMTEYTLRQTISQAATSMLAQANSLPETALKLIG</sequence>
<reference evidence="7" key="1">
    <citation type="submission" date="2016-11" db="EMBL/GenBank/DDBJ databases">
        <authorList>
            <person name="Varghese N."/>
            <person name="Submissions S."/>
        </authorList>
    </citation>
    <scope>NUCLEOTIDE SEQUENCE [LARGE SCALE GENOMIC DNA]</scope>
    <source>
        <strain evidence="7">DSM 17456</strain>
    </source>
</reference>
<accession>A0A1N6GTN2</accession>
<evidence type="ECO:0000313" key="7">
    <source>
        <dbReference type="Proteomes" id="UP000184694"/>
    </source>
</evidence>
<dbReference type="Gene3D" id="1.20.1330.10">
    <property type="entry name" value="f41 fragment of flagellin, N-terminal domain"/>
    <property type="match status" value="1"/>
</dbReference>
<dbReference type="Pfam" id="PF00669">
    <property type="entry name" value="Flagellin_N"/>
    <property type="match status" value="1"/>
</dbReference>
<protein>
    <recommendedName>
        <fullName evidence="3">Flagellin</fullName>
    </recommendedName>
</protein>
<gene>
    <name evidence="6" type="ORF">SAMN02745161_1794</name>
</gene>
<dbReference type="Proteomes" id="UP000184694">
    <property type="component" value="Unassembled WGS sequence"/>
</dbReference>
<keyword evidence="3" id="KW-0964">Secreted</keyword>
<comment type="similarity">
    <text evidence="1 3">Belongs to the bacterial flagellin family.</text>
</comment>
<dbReference type="GO" id="GO:0005198">
    <property type="term" value="F:structural molecule activity"/>
    <property type="evidence" value="ECO:0007669"/>
    <property type="project" value="UniProtKB-UniRule"/>
</dbReference>
<dbReference type="Gene3D" id="2.30.220.10">
    <property type="entry name" value="f41 fragment of flagellin, C-terminal domain"/>
    <property type="match status" value="1"/>
</dbReference>
<keyword evidence="7" id="KW-1185">Reference proteome</keyword>
<dbReference type="PRINTS" id="PR00207">
    <property type="entry name" value="FLAGELLIN"/>
</dbReference>
<dbReference type="Gene3D" id="2.170.280.10">
    <property type="entry name" value="f41 fragment of flagellin, middle domain"/>
    <property type="match status" value="1"/>
</dbReference>
<dbReference type="InterPro" id="IPR046358">
    <property type="entry name" value="Flagellin_C"/>
</dbReference>
<keyword evidence="2 3" id="KW-0975">Bacterial flagellum</keyword>
<dbReference type="AlphaFoldDB" id="A0A1N6GTN2"/>
<evidence type="ECO:0000259" key="4">
    <source>
        <dbReference type="Pfam" id="PF00669"/>
    </source>
</evidence>
<dbReference type="InterPro" id="IPR042187">
    <property type="entry name" value="Flagellin_C_sub2"/>
</dbReference>